<dbReference type="InterPro" id="IPR025272">
    <property type="entry name" value="SocA_Panacea"/>
</dbReference>
<comment type="caution">
    <text evidence="2">The sequence shown here is derived from an EMBL/GenBank/DDBJ whole genome shotgun (WGS) entry which is preliminary data.</text>
</comment>
<dbReference type="EMBL" id="AGDV01000006">
    <property type="protein sequence ID" value="EMB34944.1"/>
    <property type="molecule type" value="Genomic_DNA"/>
</dbReference>
<gene>
    <name evidence="2" type="ORF">HMPREF9726_00710</name>
</gene>
<evidence type="ECO:0000259" key="1">
    <source>
        <dbReference type="Pfam" id="PF13274"/>
    </source>
</evidence>
<dbReference type="Pfam" id="PF13274">
    <property type="entry name" value="SocA_Panacea"/>
    <property type="match status" value="1"/>
</dbReference>
<sequence length="209" mass="23848">MVIVKKVLTKSSLGARLKLRGYFMNIHKLIEVVNYMLKKYEYRLNYTKLLKMLYLADRQSYDDTGSPITGDTYTALKAGPILSNTYNLIRNKGNQNDQNLWNSRFLKDAYDLVALTDKIPCNTLSDYEKEVLDGIDSKFHNYTFTDLIEYTHANCPEWKAPKDSALPISIESILQALGKSPDEIAFIIEEEESFAQEEAALAQLSELNA</sequence>
<accession>A0A0E2E6B3</accession>
<proteinExistence type="predicted"/>
<dbReference type="AlphaFoldDB" id="A0A0E2E6B3"/>
<feature type="domain" description="Antitoxin SocA-like Panacea" evidence="1">
    <location>
        <begin position="49"/>
        <end position="159"/>
    </location>
</feature>
<dbReference type="Proteomes" id="UP000011705">
    <property type="component" value="Chromosome"/>
</dbReference>
<evidence type="ECO:0000313" key="2">
    <source>
        <dbReference type="EMBL" id="EMB34944.1"/>
    </source>
</evidence>
<name>A0A0E2E6B3_TREDN</name>
<organism evidence="2">
    <name type="scientific">Treponema denticola H-22</name>
    <dbReference type="NCBI Taxonomy" id="999432"/>
    <lineage>
        <taxon>Bacteria</taxon>
        <taxon>Pseudomonadati</taxon>
        <taxon>Spirochaetota</taxon>
        <taxon>Spirochaetia</taxon>
        <taxon>Spirochaetales</taxon>
        <taxon>Treponemataceae</taxon>
        <taxon>Treponema</taxon>
    </lineage>
</organism>
<reference evidence="2" key="1">
    <citation type="submission" date="2012-01" db="EMBL/GenBank/DDBJ databases">
        <title>The Genome Sequence of Treponema denticola H-22.</title>
        <authorList>
            <consortium name="The Broad Institute Genome Sequencing Platform"/>
            <person name="Earl A."/>
            <person name="Ward D."/>
            <person name="Feldgarden M."/>
            <person name="Gevers D."/>
            <person name="Blanton J.M."/>
            <person name="Fenno C.J."/>
            <person name="Baranova O.V."/>
            <person name="Mathney J."/>
            <person name="Dewhirst F.E."/>
            <person name="Izard J."/>
            <person name="Young S.K."/>
            <person name="Zeng Q."/>
            <person name="Gargeya S."/>
            <person name="Fitzgerald M."/>
            <person name="Haas B."/>
            <person name="Abouelleil A."/>
            <person name="Alvarado L."/>
            <person name="Arachchi H.M."/>
            <person name="Berlin A."/>
            <person name="Chapman S.B."/>
            <person name="Gearin G."/>
            <person name="Goldberg J."/>
            <person name="Griggs A."/>
            <person name="Gujja S."/>
            <person name="Hansen M."/>
            <person name="Heiman D."/>
            <person name="Howarth C."/>
            <person name="Larimer J."/>
            <person name="Lui A."/>
            <person name="MacDonald P.J.P."/>
            <person name="McCowen C."/>
            <person name="Montmayeur A."/>
            <person name="Murphy C."/>
            <person name="Neiman D."/>
            <person name="Pearson M."/>
            <person name="Priest M."/>
            <person name="Roberts A."/>
            <person name="Saif S."/>
            <person name="Shea T."/>
            <person name="Sisk P."/>
            <person name="Stolte C."/>
            <person name="Sykes S."/>
            <person name="Wortman J."/>
            <person name="Nusbaum C."/>
            <person name="Birren B."/>
        </authorList>
    </citation>
    <scope>NUCLEOTIDE SEQUENCE [LARGE SCALE GENOMIC DNA]</scope>
    <source>
        <strain evidence="2">H-22</strain>
    </source>
</reference>
<dbReference type="HOGENOM" id="CLU_107055_0_0_12"/>
<dbReference type="PATRIC" id="fig|999432.5.peg.738"/>
<protein>
    <recommendedName>
        <fullName evidence="1">Antitoxin SocA-like Panacea domain-containing protein</fullName>
    </recommendedName>
</protein>